<dbReference type="InterPro" id="IPR029787">
    <property type="entry name" value="Nucleotide_cyclase"/>
</dbReference>
<dbReference type="InterPro" id="IPR037522">
    <property type="entry name" value="HD_GYP_dom"/>
</dbReference>
<dbReference type="Gene3D" id="1.10.3210.10">
    <property type="entry name" value="Hypothetical protein af1432"/>
    <property type="match status" value="1"/>
</dbReference>
<dbReference type="NCBIfam" id="TIGR00277">
    <property type="entry name" value="HDIG"/>
    <property type="match status" value="1"/>
</dbReference>
<keyword evidence="5" id="KW-1185">Reference proteome</keyword>
<dbReference type="SUPFAM" id="SSF55073">
    <property type="entry name" value="Nucleotide cyclase"/>
    <property type="match status" value="1"/>
</dbReference>
<evidence type="ECO:0000313" key="4">
    <source>
        <dbReference type="EMBL" id="SDB01699.1"/>
    </source>
</evidence>
<dbReference type="Pfam" id="PF13487">
    <property type="entry name" value="HD_5"/>
    <property type="match status" value="1"/>
</dbReference>
<dbReference type="PANTHER" id="PTHR43155">
    <property type="entry name" value="CYCLIC DI-GMP PHOSPHODIESTERASE PA4108-RELATED"/>
    <property type="match status" value="1"/>
</dbReference>
<proteinExistence type="predicted"/>
<evidence type="ECO:0000259" key="2">
    <source>
        <dbReference type="PROSITE" id="PS51831"/>
    </source>
</evidence>
<dbReference type="EMBL" id="FMXR01000004">
    <property type="protein sequence ID" value="SDB01699.1"/>
    <property type="molecule type" value="Genomic_DNA"/>
</dbReference>
<organism evidence="4 5">
    <name type="scientific">Eubacterium oxidoreducens</name>
    <dbReference type="NCBI Taxonomy" id="1732"/>
    <lineage>
        <taxon>Bacteria</taxon>
        <taxon>Bacillati</taxon>
        <taxon>Bacillota</taxon>
        <taxon>Clostridia</taxon>
        <taxon>Eubacteriales</taxon>
        <taxon>Eubacteriaceae</taxon>
        <taxon>Eubacterium</taxon>
    </lineage>
</organism>
<dbReference type="Gene3D" id="3.30.70.270">
    <property type="match status" value="1"/>
</dbReference>
<name>A0A1G5ZZR4_EUBOX</name>
<evidence type="ECO:0000259" key="1">
    <source>
        <dbReference type="PROSITE" id="PS50887"/>
    </source>
</evidence>
<dbReference type="InterPro" id="IPR003607">
    <property type="entry name" value="HD/PDEase_dom"/>
</dbReference>
<dbReference type="SMART" id="SM00471">
    <property type="entry name" value="HDc"/>
    <property type="match status" value="1"/>
</dbReference>
<feature type="domain" description="HD" evidence="2">
    <location>
        <begin position="24"/>
        <end position="145"/>
    </location>
</feature>
<dbReference type="RefSeq" id="WP_176762212.1">
    <property type="nucleotide sequence ID" value="NZ_FMXR01000004.1"/>
</dbReference>
<evidence type="ECO:0000313" key="5">
    <source>
        <dbReference type="Proteomes" id="UP000199228"/>
    </source>
</evidence>
<dbReference type="SUPFAM" id="SSF109604">
    <property type="entry name" value="HD-domain/PDEase-like"/>
    <property type="match status" value="1"/>
</dbReference>
<dbReference type="InterPro" id="IPR000160">
    <property type="entry name" value="GGDEF_dom"/>
</dbReference>
<dbReference type="InterPro" id="IPR043128">
    <property type="entry name" value="Rev_trsase/Diguanyl_cyclase"/>
</dbReference>
<reference evidence="4 5" key="1">
    <citation type="submission" date="2016-10" db="EMBL/GenBank/DDBJ databases">
        <authorList>
            <person name="de Groot N.N."/>
        </authorList>
    </citation>
    <scope>NUCLEOTIDE SEQUENCE [LARGE SCALE GENOMIC DNA]</scope>
    <source>
        <strain evidence="4 5">DSM 3217</strain>
    </source>
</reference>
<dbReference type="STRING" id="1732.SAMN02910417_00045"/>
<dbReference type="AlphaFoldDB" id="A0A1G5ZZR4"/>
<accession>A0A1G5ZZR4</accession>
<dbReference type="PROSITE" id="PS51831">
    <property type="entry name" value="HD"/>
    <property type="match status" value="1"/>
</dbReference>
<feature type="domain" description="HD-GYP" evidence="3">
    <location>
        <begin position="2"/>
        <end position="197"/>
    </location>
</feature>
<gene>
    <name evidence="4" type="ORF">SAMN02910417_00045</name>
</gene>
<dbReference type="Pfam" id="PF00990">
    <property type="entry name" value="GGDEF"/>
    <property type="match status" value="1"/>
</dbReference>
<dbReference type="Proteomes" id="UP000199228">
    <property type="component" value="Unassembled WGS sequence"/>
</dbReference>
<dbReference type="PROSITE" id="PS51832">
    <property type="entry name" value="HD_GYP"/>
    <property type="match status" value="1"/>
</dbReference>
<dbReference type="PROSITE" id="PS50887">
    <property type="entry name" value="GGDEF"/>
    <property type="match status" value="1"/>
</dbReference>
<sequence length="486" mass="56194">MEKKSSLEVIEAIASLLDAKNTETEGHSKRVALIVVIMGKQMGMKGKDLEQLERMARLHDIGKLGIPDNILNKPSMLTEEEFTIMKSHTVIGADILTNLNNSKLYVMAAKFHHERYDGKGYYGMYCEELPLSIRILALADALDAMTSYRRYQRNVDTKEAIAGELLKGRGTQFDPVVTDVAISCLRDGRFDAILQEAKDIHEKQMRMGDRMHYVGWSLDSYTPKCWSRFVPLEYMAKQITEYERLSSFHGILGIMEMDNFDDLIANEGHRAADLKLFSFCDRVCEILNSSEIISRVSENRILVYMENNHKLKLRYQEIQKMADILGVSIVAGLAVNEKKWNFKAALDRARCALYHAKLCNLKLYMEENVKKDLPKDIGLEADRKLIEREIPLSERVGKTLALITITPIRNDVFDMERMDEVVYTLEDNFIRKLDDTIRTKRFSSNQIVLVKETMNKEDVEELLEWNISEYFRLSQITEFEIQWEIL</sequence>
<feature type="domain" description="GGDEF" evidence="1">
    <location>
        <begin position="248"/>
        <end position="367"/>
    </location>
</feature>
<dbReference type="InterPro" id="IPR006674">
    <property type="entry name" value="HD_domain"/>
</dbReference>
<evidence type="ECO:0000259" key="3">
    <source>
        <dbReference type="PROSITE" id="PS51832"/>
    </source>
</evidence>
<dbReference type="CDD" id="cd00077">
    <property type="entry name" value="HDc"/>
    <property type="match status" value="1"/>
</dbReference>
<dbReference type="InterPro" id="IPR006675">
    <property type="entry name" value="HDIG_dom"/>
</dbReference>
<protein>
    <submittedName>
        <fullName evidence="4">HDIG domain-containing protein</fullName>
    </submittedName>
</protein>
<dbReference type="PANTHER" id="PTHR43155:SF2">
    <property type="entry name" value="CYCLIC DI-GMP PHOSPHODIESTERASE PA4108"/>
    <property type="match status" value="1"/>
</dbReference>